<accession>A0A6J7XP30</accession>
<evidence type="ECO:0000313" key="1">
    <source>
        <dbReference type="EMBL" id="CAB5238883.1"/>
    </source>
</evidence>
<organism evidence="1">
    <name type="scientific">uncultured Caudovirales phage</name>
    <dbReference type="NCBI Taxonomy" id="2100421"/>
    <lineage>
        <taxon>Viruses</taxon>
        <taxon>Duplodnaviria</taxon>
        <taxon>Heunggongvirae</taxon>
        <taxon>Uroviricota</taxon>
        <taxon>Caudoviricetes</taxon>
        <taxon>Peduoviridae</taxon>
        <taxon>Maltschvirus</taxon>
        <taxon>Maltschvirus maltsch</taxon>
    </lineage>
</organism>
<protein>
    <submittedName>
        <fullName evidence="1">Uncharacterized protein</fullName>
    </submittedName>
</protein>
<reference evidence="1" key="1">
    <citation type="submission" date="2020-05" db="EMBL/GenBank/DDBJ databases">
        <authorList>
            <person name="Chiriac C."/>
            <person name="Salcher M."/>
            <person name="Ghai R."/>
            <person name="Kavagutti S V."/>
        </authorList>
    </citation>
    <scope>NUCLEOTIDE SEQUENCE</scope>
</reference>
<gene>
    <name evidence="1" type="ORF">UFOVP230_72</name>
</gene>
<proteinExistence type="predicted"/>
<name>A0A6J7XP30_9CAUD</name>
<sequence>MSTTLKPFGLKPSFHPSGLDRSTPFTGTNSYVTGTPDFSAANGLSAGQAFYQYQPVAINSSGALTIASSTSDRLYGSFDGVEFTDSQGRRSVAKWISYEALAASTQVVFWIFSDPALVYEIQAVGSVPNTAIGKDFNFSATTGYRPVDGTTVGVSGGAGFSTTGLNPTAVSTGTQGQVKCVGLGREVAYPTGELNAWGDTNTIIQVQIANSQLVAPSVAI</sequence>
<dbReference type="EMBL" id="LR798463">
    <property type="protein sequence ID" value="CAB5238883.1"/>
    <property type="molecule type" value="Genomic_DNA"/>
</dbReference>